<dbReference type="SUPFAM" id="SSF101386">
    <property type="entry name" value="all-alpha NTP pyrophosphatases"/>
    <property type="match status" value="1"/>
</dbReference>
<dbReference type="EMBL" id="OQ890323">
    <property type="protein sequence ID" value="WLJ26161.1"/>
    <property type="molecule type" value="Genomic_DNA"/>
</dbReference>
<organism evidence="1">
    <name type="scientific">Firmicutes phage HS17</name>
    <dbReference type="NCBI Taxonomy" id="3056395"/>
    <lineage>
        <taxon>Viruses</taxon>
    </lineage>
</organism>
<proteinExistence type="predicted"/>
<name>A0AA49X5D4_9VIRU</name>
<dbReference type="Gene3D" id="1.10.287.1080">
    <property type="entry name" value="MazG-like"/>
    <property type="match status" value="1"/>
</dbReference>
<protein>
    <submittedName>
        <fullName evidence="1">NTP-PPase</fullName>
    </submittedName>
</protein>
<accession>A0AA49X5D4</accession>
<evidence type="ECO:0000313" key="1">
    <source>
        <dbReference type="EMBL" id="WLJ26161.1"/>
    </source>
</evidence>
<reference evidence="1" key="1">
    <citation type="submission" date="2023-04" db="EMBL/GenBank/DDBJ databases">
        <title>The human skin virome in hidradenitis suppurativa patients.</title>
        <authorList>
            <person name="Jansen D."/>
        </authorList>
    </citation>
    <scope>NUCLEOTIDE SEQUENCE</scope>
    <source>
        <strain evidence="1">VC4_HSPhageB</strain>
    </source>
</reference>
<sequence>MKVKDLIMKLIYCDPEAEIRCVTYENENEDADEFALNIRTLEDYEDNVDLVLDNLNVGRFNEDQVFEILRGKVLDWGKSKDLLHDKNAEKQFLKFMEEVFEFRDEWLLFVHEYNKCSYGEARNTPEVVALRENMKLEMGDVFVTLIILCDQLNMDPVDCLGRAYEKIKDRKGKTINGVFVKEEDLKGDLK</sequence>